<keyword evidence="3" id="KW-1185">Reference proteome</keyword>
<proteinExistence type="predicted"/>
<evidence type="ECO:0000259" key="1">
    <source>
        <dbReference type="Pfam" id="PF09346"/>
    </source>
</evidence>
<dbReference type="EMBL" id="RJJR01000032">
    <property type="protein sequence ID" value="RNI31831.1"/>
    <property type="molecule type" value="Genomic_DNA"/>
</dbReference>
<protein>
    <submittedName>
        <fullName evidence="2">SMI1/KNR4 family protein</fullName>
    </submittedName>
</protein>
<comment type="caution">
    <text evidence="2">The sequence shown here is derived from an EMBL/GenBank/DDBJ whole genome shotgun (WGS) entry which is preliminary data.</text>
</comment>
<dbReference type="SUPFAM" id="SSF160631">
    <property type="entry name" value="SMI1/KNR4-like"/>
    <property type="match status" value="1"/>
</dbReference>
<evidence type="ECO:0000313" key="3">
    <source>
        <dbReference type="Proteomes" id="UP000267223"/>
    </source>
</evidence>
<dbReference type="Proteomes" id="UP000267223">
    <property type="component" value="Unassembled WGS sequence"/>
</dbReference>
<dbReference type="RefSeq" id="WP_123122739.1">
    <property type="nucleotide sequence ID" value="NZ_RJJR01000032.1"/>
</dbReference>
<organism evidence="2 3">
    <name type="scientific">Hanamia caeni</name>
    <dbReference type="NCBI Taxonomy" id="2294116"/>
    <lineage>
        <taxon>Bacteria</taxon>
        <taxon>Pseudomonadati</taxon>
        <taxon>Bacteroidota</taxon>
        <taxon>Chitinophagia</taxon>
        <taxon>Chitinophagales</taxon>
        <taxon>Chitinophagaceae</taxon>
        <taxon>Hanamia</taxon>
    </lineage>
</organism>
<gene>
    <name evidence="2" type="ORF">EFY79_21045</name>
</gene>
<name>A0A3M9N205_9BACT</name>
<dbReference type="InterPro" id="IPR037883">
    <property type="entry name" value="Knr4/Smi1-like_sf"/>
</dbReference>
<feature type="domain" description="Knr4/Smi1-like" evidence="1">
    <location>
        <begin position="22"/>
        <end position="132"/>
    </location>
</feature>
<dbReference type="Gene3D" id="3.40.1580.10">
    <property type="entry name" value="SMI1/KNR4-like"/>
    <property type="match status" value="1"/>
</dbReference>
<sequence>MIGLKTILTKYNFPKRTTIPAKTFEEIEKQIGFLLPDDYKFYLDNYKGHEEFVGPELVNLWDIDDLLTYNQDYRIFDNLPLTIAIGNNPSSEFIGIEFIENENYRVILSPFIDLDKQYHIDIGSSFTDFFERLDNGGKWFD</sequence>
<dbReference type="OrthoDB" id="893746at2"/>
<dbReference type="InterPro" id="IPR018958">
    <property type="entry name" value="Knr4/Smi1-like_dom"/>
</dbReference>
<evidence type="ECO:0000313" key="2">
    <source>
        <dbReference type="EMBL" id="RNI31831.1"/>
    </source>
</evidence>
<reference evidence="2 3" key="1">
    <citation type="submission" date="2018-11" db="EMBL/GenBank/DDBJ databases">
        <title>Draft genome sequence of Ferruginibacter sp. BO-59.</title>
        <authorList>
            <person name="Im W.T."/>
        </authorList>
    </citation>
    <scope>NUCLEOTIDE SEQUENCE [LARGE SCALE GENOMIC DNA]</scope>
    <source>
        <strain evidence="2 3">BO-59</strain>
    </source>
</reference>
<dbReference type="Pfam" id="PF09346">
    <property type="entry name" value="SMI1_KNR4"/>
    <property type="match status" value="1"/>
</dbReference>
<accession>A0A3M9N205</accession>
<dbReference type="AlphaFoldDB" id="A0A3M9N205"/>